<comment type="similarity">
    <text evidence="1">Belongs to the terpene synthase family.</text>
</comment>
<dbReference type="OrthoDB" id="1223397at2"/>
<dbReference type="InterPro" id="IPR034686">
    <property type="entry name" value="Terpene_cyclase-like_2"/>
</dbReference>
<dbReference type="SFLD" id="SFLDS00005">
    <property type="entry name" value="Isoprenoid_Synthase_Type_I"/>
    <property type="match status" value="1"/>
</dbReference>
<organism evidence="2 3">
    <name type="scientific">Chitinophaga flava</name>
    <dbReference type="NCBI Taxonomy" id="2259036"/>
    <lineage>
        <taxon>Bacteria</taxon>
        <taxon>Pseudomonadati</taxon>
        <taxon>Bacteroidota</taxon>
        <taxon>Chitinophagia</taxon>
        <taxon>Chitinophagales</taxon>
        <taxon>Chitinophagaceae</taxon>
        <taxon>Chitinophaga</taxon>
    </lineage>
</organism>
<dbReference type="GO" id="GO:0046872">
    <property type="term" value="F:metal ion binding"/>
    <property type="evidence" value="ECO:0007669"/>
    <property type="project" value="UniProtKB-KW"/>
</dbReference>
<evidence type="ECO:0000313" key="3">
    <source>
        <dbReference type="Proteomes" id="UP000253410"/>
    </source>
</evidence>
<protein>
    <recommendedName>
        <fullName evidence="1">Terpene synthase</fullName>
        <ecNumber evidence="1">4.2.3.-</ecNumber>
    </recommendedName>
</protein>
<sequence>MEQTFDVTALQYPFPCATNPHAAEVESKIGGWIKAHYDFLPEKVKKKYMHTGVGLAAGCMFPRADIHQLTAICRFYLWAFIVDDSFEYASVEEIHRIQDKSMPVLKGHDVLPDSALNHQLLILRRELMMFASESWMNRFCRNLEFYFEGVVMEIPYRKDLCFPSFETFYDIRERSVNVHPLVNLAEAITGISLPDNIAYHPVMQEIAQLTCRILACCNDLLSAFLEKGHDVLNLVLMLEHNKKCSLKEAYHEALQIHDKDVTRMWELKNNLPDFGIYTETVNAYIENLELMIRGHLYWTQLYTERYKSNNGHPSGELKADQLKVDQLKITV</sequence>
<dbReference type="AlphaFoldDB" id="A0A365XQ85"/>
<dbReference type="EC" id="4.2.3.-" evidence="1"/>
<keyword evidence="3" id="KW-1185">Reference proteome</keyword>
<reference evidence="2 3" key="1">
    <citation type="submission" date="2018-05" db="EMBL/GenBank/DDBJ databases">
        <title>Chitinophaga sp. K3CV102501T nov., isolated from isolated from a monsoon evergreen broad-leaved forest soil.</title>
        <authorList>
            <person name="Lv Y."/>
        </authorList>
    </citation>
    <scope>NUCLEOTIDE SEQUENCE [LARGE SCALE GENOMIC DNA]</scope>
    <source>
        <strain evidence="2 3">GDMCC 1.1325</strain>
    </source>
</reference>
<dbReference type="PANTHER" id="PTHR35201">
    <property type="entry name" value="TERPENE SYNTHASE"/>
    <property type="match status" value="1"/>
</dbReference>
<proteinExistence type="inferred from homology"/>
<evidence type="ECO:0000313" key="2">
    <source>
        <dbReference type="EMBL" id="RBL88497.1"/>
    </source>
</evidence>
<dbReference type="Pfam" id="PF19086">
    <property type="entry name" value="Terpene_syn_C_2"/>
    <property type="match status" value="1"/>
</dbReference>
<keyword evidence="1" id="KW-0460">Magnesium</keyword>
<comment type="cofactor">
    <cofactor evidence="1">
        <name>Mg(2+)</name>
        <dbReference type="ChEBI" id="CHEBI:18420"/>
    </cofactor>
</comment>
<dbReference type="PANTHER" id="PTHR35201:SF4">
    <property type="entry name" value="BETA-PINACENE SYNTHASE-RELATED"/>
    <property type="match status" value="1"/>
</dbReference>
<dbReference type="Gene3D" id="1.10.600.10">
    <property type="entry name" value="Farnesyl Diphosphate Synthase"/>
    <property type="match status" value="1"/>
</dbReference>
<dbReference type="SFLD" id="SFLDG01020">
    <property type="entry name" value="Terpene_Cyclase_Like_2"/>
    <property type="match status" value="1"/>
</dbReference>
<dbReference type="InterPro" id="IPR008949">
    <property type="entry name" value="Isoprenoid_synthase_dom_sf"/>
</dbReference>
<evidence type="ECO:0000256" key="1">
    <source>
        <dbReference type="RuleBase" id="RU366034"/>
    </source>
</evidence>
<gene>
    <name evidence="2" type="ORF">DF182_18120</name>
</gene>
<keyword evidence="1" id="KW-0456">Lyase</keyword>
<dbReference type="Proteomes" id="UP000253410">
    <property type="component" value="Unassembled WGS sequence"/>
</dbReference>
<dbReference type="RefSeq" id="WP_113617238.1">
    <property type="nucleotide sequence ID" value="NZ_QFFJ01000002.1"/>
</dbReference>
<accession>A0A365XQ85</accession>
<dbReference type="SUPFAM" id="SSF48576">
    <property type="entry name" value="Terpenoid synthases"/>
    <property type="match status" value="1"/>
</dbReference>
<dbReference type="GO" id="GO:0010333">
    <property type="term" value="F:terpene synthase activity"/>
    <property type="evidence" value="ECO:0007669"/>
    <property type="project" value="InterPro"/>
</dbReference>
<keyword evidence="1" id="KW-0479">Metal-binding</keyword>
<dbReference type="EMBL" id="QFFJ01000002">
    <property type="protein sequence ID" value="RBL88497.1"/>
    <property type="molecule type" value="Genomic_DNA"/>
</dbReference>
<comment type="caution">
    <text evidence="2">The sequence shown here is derived from an EMBL/GenBank/DDBJ whole genome shotgun (WGS) entry which is preliminary data.</text>
</comment>
<name>A0A365XQ85_9BACT</name>